<organism evidence="2">
    <name type="scientific">Ixodes ricinus</name>
    <name type="common">Common tick</name>
    <name type="synonym">Acarus ricinus</name>
    <dbReference type="NCBI Taxonomy" id="34613"/>
    <lineage>
        <taxon>Eukaryota</taxon>
        <taxon>Metazoa</taxon>
        <taxon>Ecdysozoa</taxon>
        <taxon>Arthropoda</taxon>
        <taxon>Chelicerata</taxon>
        <taxon>Arachnida</taxon>
        <taxon>Acari</taxon>
        <taxon>Parasitiformes</taxon>
        <taxon>Ixodida</taxon>
        <taxon>Ixodoidea</taxon>
        <taxon>Ixodidae</taxon>
        <taxon>Ixodinae</taxon>
        <taxon>Ixodes</taxon>
    </lineage>
</organism>
<dbReference type="AlphaFoldDB" id="A0A147BMS1"/>
<accession>A0A147BMS1</accession>
<evidence type="ECO:0000313" key="2">
    <source>
        <dbReference type="EMBL" id="JAR92073.1"/>
    </source>
</evidence>
<dbReference type="EMBL" id="GEGO01003331">
    <property type="protein sequence ID" value="JAR92073.1"/>
    <property type="molecule type" value="Transcribed_RNA"/>
</dbReference>
<evidence type="ECO:0000256" key="1">
    <source>
        <dbReference type="SAM" id="MobiDB-lite"/>
    </source>
</evidence>
<feature type="non-terminal residue" evidence="2">
    <location>
        <position position="1"/>
    </location>
</feature>
<protein>
    <submittedName>
        <fullName evidence="2">Uncharacterized protein</fullName>
    </submittedName>
</protein>
<name>A0A147BMS1_IXORI</name>
<proteinExistence type="predicted"/>
<feature type="region of interest" description="Disordered" evidence="1">
    <location>
        <begin position="64"/>
        <end position="95"/>
    </location>
</feature>
<reference evidence="2" key="1">
    <citation type="journal article" date="2018" name="PLoS Negl. Trop. Dis.">
        <title>Sialome diversity of ticks revealed by RNAseq of single tick salivary glands.</title>
        <authorList>
            <person name="Perner J."/>
            <person name="Kropackova S."/>
            <person name="Kopacek P."/>
            <person name="Ribeiro J.M."/>
        </authorList>
    </citation>
    <scope>NUCLEOTIDE SEQUENCE</scope>
    <source>
        <strain evidence="2">Siblings of single egg batch collected in Ceske Budejovice</strain>
        <tissue evidence="2">Salivary glands</tissue>
    </source>
</reference>
<sequence>LATARARKGRALAARTMRATNTGSLQLWNPPRALYDRGASDVLRRWRHCRRHYVPFHLNLTAADATSRPGQSSPVKVERDTLSARHCTPSRRSPDTNTALDWLRWLVASAAFGRGMSMDSCRLQ</sequence>